<proteinExistence type="predicted"/>
<keyword evidence="1" id="KW-0472">Membrane</keyword>
<feature type="transmembrane region" description="Helical" evidence="1">
    <location>
        <begin position="153"/>
        <end position="170"/>
    </location>
</feature>
<feature type="transmembrane region" description="Helical" evidence="1">
    <location>
        <begin position="243"/>
        <end position="262"/>
    </location>
</feature>
<protein>
    <recommendedName>
        <fullName evidence="4">Dolichyl-phosphate-mannose-protein mannosyltransferase</fullName>
    </recommendedName>
</protein>
<dbReference type="OrthoDB" id="9133572at2"/>
<dbReference type="Proteomes" id="UP000295344">
    <property type="component" value="Unassembled WGS sequence"/>
</dbReference>
<organism evidence="2 3">
    <name type="scientific">Amnibacterium kyonggiense</name>
    <dbReference type="NCBI Taxonomy" id="595671"/>
    <lineage>
        <taxon>Bacteria</taxon>
        <taxon>Bacillati</taxon>
        <taxon>Actinomycetota</taxon>
        <taxon>Actinomycetes</taxon>
        <taxon>Micrococcales</taxon>
        <taxon>Microbacteriaceae</taxon>
        <taxon>Amnibacterium</taxon>
    </lineage>
</organism>
<dbReference type="RefSeq" id="WP_133767615.1">
    <property type="nucleotide sequence ID" value="NZ_BAAARP010000001.1"/>
</dbReference>
<feature type="transmembrane region" description="Helical" evidence="1">
    <location>
        <begin position="274"/>
        <end position="295"/>
    </location>
</feature>
<comment type="caution">
    <text evidence="2">The sequence shown here is derived from an EMBL/GenBank/DDBJ whole genome shotgun (WGS) entry which is preliminary data.</text>
</comment>
<evidence type="ECO:0000313" key="2">
    <source>
        <dbReference type="EMBL" id="TDS74958.1"/>
    </source>
</evidence>
<keyword evidence="1" id="KW-1133">Transmembrane helix</keyword>
<dbReference type="AlphaFoldDB" id="A0A4R7FIR1"/>
<feature type="transmembrane region" description="Helical" evidence="1">
    <location>
        <begin position="363"/>
        <end position="383"/>
    </location>
</feature>
<evidence type="ECO:0000256" key="1">
    <source>
        <dbReference type="SAM" id="Phobius"/>
    </source>
</evidence>
<feature type="transmembrane region" description="Helical" evidence="1">
    <location>
        <begin position="175"/>
        <end position="190"/>
    </location>
</feature>
<gene>
    <name evidence="2" type="ORF">CLV52_3482</name>
</gene>
<dbReference type="EMBL" id="SOAM01000004">
    <property type="protein sequence ID" value="TDS74958.1"/>
    <property type="molecule type" value="Genomic_DNA"/>
</dbReference>
<reference evidence="2 3" key="1">
    <citation type="submission" date="2019-03" db="EMBL/GenBank/DDBJ databases">
        <title>Genomic Encyclopedia of Archaeal and Bacterial Type Strains, Phase II (KMG-II): from individual species to whole genera.</title>
        <authorList>
            <person name="Goeker M."/>
        </authorList>
    </citation>
    <scope>NUCLEOTIDE SEQUENCE [LARGE SCALE GENOMIC DNA]</scope>
    <source>
        <strain evidence="2 3">DSM 24782</strain>
    </source>
</reference>
<feature type="transmembrane region" description="Helical" evidence="1">
    <location>
        <begin position="425"/>
        <end position="445"/>
    </location>
</feature>
<name>A0A4R7FIR1_9MICO</name>
<evidence type="ECO:0000313" key="3">
    <source>
        <dbReference type="Proteomes" id="UP000295344"/>
    </source>
</evidence>
<sequence>MSARAIATKARSSLHAASTAMTSVRGRAATRIGAAVLGLAALALALLPVFQANVLQPGDTYFFTNWDRESQALVLAEIEQQVTGRGTSPWGLQNAVPQVLSPYDTFDALQFGQPPTATGYVPYPSSLGLQGRLFTELFEHGCTTLNCLNTVESGLFSIVFVLFLAALAWVTRRSFALAVLVTSLLSPWVVSAAHNLYWVPWTWLLPALAACLAVGARRRGVRASAFVLVGVGTAVKATTGYEFLTFTTLLAASIPMIAAVLGRPRNWRPVLRDAGVIFGACCAGFVVVLVVHALVAGDGSLPAGLQAILHDALKRTYGSSSLGADAVTVESLKASPLKVLAIYLVDWRSSVLSIGIGGPFTPLALGPGAFWVMVVGAVAVATVDHFRGRPEARRDAVLLLATAAPAVSWFVIGKSHSFTATSVNFVLWYLVFVPAVLWVLVAAVGRARLLSRLGSLLVEFERSVVSSRRRPNRFVRSPPNG</sequence>
<keyword evidence="3" id="KW-1185">Reference proteome</keyword>
<feature type="transmembrane region" description="Helical" evidence="1">
    <location>
        <begin position="395"/>
        <end position="413"/>
    </location>
</feature>
<keyword evidence="1" id="KW-0812">Transmembrane</keyword>
<accession>A0A4R7FIR1</accession>
<evidence type="ECO:0008006" key="4">
    <source>
        <dbReference type="Google" id="ProtNLM"/>
    </source>
</evidence>